<protein>
    <recommendedName>
        <fullName evidence="1">Corticotropin-releasing factor binding protein N-terminal domain-containing protein</fullName>
    </recommendedName>
</protein>
<dbReference type="AlphaFoldDB" id="A0A9Q0IM46"/>
<comment type="caution">
    <text evidence="2">The sequence shown here is derived from an EMBL/GenBank/DDBJ whole genome shotgun (WGS) entry which is preliminary data.</text>
</comment>
<dbReference type="InterPro" id="IPR056177">
    <property type="entry name" value="CRF-BP_N"/>
</dbReference>
<dbReference type="GO" id="GO:0009755">
    <property type="term" value="P:hormone-mediated signaling pathway"/>
    <property type="evidence" value="ECO:0007669"/>
    <property type="project" value="TreeGrafter"/>
</dbReference>
<evidence type="ECO:0000313" key="3">
    <source>
        <dbReference type="Proteomes" id="UP001148018"/>
    </source>
</evidence>
<gene>
    <name evidence="2" type="ORF">NHX12_027712</name>
</gene>
<proteinExistence type="predicted"/>
<organism evidence="2 3">
    <name type="scientific">Muraenolepis orangiensis</name>
    <name type="common">Patagonian moray cod</name>
    <dbReference type="NCBI Taxonomy" id="630683"/>
    <lineage>
        <taxon>Eukaryota</taxon>
        <taxon>Metazoa</taxon>
        <taxon>Chordata</taxon>
        <taxon>Craniata</taxon>
        <taxon>Vertebrata</taxon>
        <taxon>Euteleostomi</taxon>
        <taxon>Actinopterygii</taxon>
        <taxon>Neopterygii</taxon>
        <taxon>Teleostei</taxon>
        <taxon>Neoteleostei</taxon>
        <taxon>Acanthomorphata</taxon>
        <taxon>Zeiogadaria</taxon>
        <taxon>Gadariae</taxon>
        <taxon>Gadiformes</taxon>
        <taxon>Muraenolepidoidei</taxon>
        <taxon>Muraenolepididae</taxon>
        <taxon>Muraenolepis</taxon>
    </lineage>
</organism>
<feature type="domain" description="Corticotropin-releasing factor binding protein N-terminal" evidence="1">
    <location>
        <begin position="47"/>
        <end position="153"/>
    </location>
</feature>
<evidence type="ECO:0000313" key="2">
    <source>
        <dbReference type="EMBL" id="KAJ3605667.1"/>
    </source>
</evidence>
<dbReference type="Pfam" id="PF05428">
    <property type="entry name" value="CRF-BP_N"/>
    <property type="match status" value="1"/>
</dbReference>
<dbReference type="InterPro" id="IPR008435">
    <property type="entry name" value="CRF-bd"/>
</dbReference>
<dbReference type="PANTHER" id="PTHR10278:SF0">
    <property type="entry name" value="CORTICOTROPIN-RELEASING FACTOR-BINDING PROTEIN"/>
    <property type="match status" value="1"/>
</dbReference>
<sequence>MRTAGTLRTTRCHKMIFSQSSTRISRGIPPRPRCIADPCAAWTWWRWRVTAPRPRLACAAFFIAEPNQVFSLEYDHVDIDCRGGDFIKPVFDGWVLKGEKFPSLQDHALPLSERYLVYCSLGSCGVRSSQNVFTLFFRVRHAGDGFTVTVRQHLNPFRESSGLQNAL</sequence>
<dbReference type="Proteomes" id="UP001148018">
    <property type="component" value="Unassembled WGS sequence"/>
</dbReference>
<reference evidence="2" key="1">
    <citation type="submission" date="2022-07" db="EMBL/GenBank/DDBJ databases">
        <title>Chromosome-level genome of Muraenolepis orangiensis.</title>
        <authorList>
            <person name="Kim J."/>
        </authorList>
    </citation>
    <scope>NUCLEOTIDE SEQUENCE</scope>
    <source>
        <strain evidence="2">KU_S4_2022</strain>
        <tissue evidence="2">Muscle</tissue>
    </source>
</reference>
<accession>A0A9Q0IM46</accession>
<dbReference type="PANTHER" id="PTHR10278">
    <property type="entry name" value="CORTICOTROPIN-RELEASING FACTOR-BINDING PROTEIN"/>
    <property type="match status" value="1"/>
</dbReference>
<dbReference type="EMBL" id="JANIIK010000043">
    <property type="protein sequence ID" value="KAJ3605667.1"/>
    <property type="molecule type" value="Genomic_DNA"/>
</dbReference>
<evidence type="ECO:0000259" key="1">
    <source>
        <dbReference type="Pfam" id="PF05428"/>
    </source>
</evidence>
<dbReference type="GO" id="GO:0051460">
    <property type="term" value="P:negative regulation of corticotropin secretion"/>
    <property type="evidence" value="ECO:0007669"/>
    <property type="project" value="TreeGrafter"/>
</dbReference>
<dbReference type="GO" id="GO:0051424">
    <property type="term" value="F:corticotropin-releasing hormone binding"/>
    <property type="evidence" value="ECO:0007669"/>
    <property type="project" value="InterPro"/>
</dbReference>
<dbReference type="GO" id="GO:0005615">
    <property type="term" value="C:extracellular space"/>
    <property type="evidence" value="ECO:0007669"/>
    <property type="project" value="TreeGrafter"/>
</dbReference>
<keyword evidence="3" id="KW-1185">Reference proteome</keyword>
<name>A0A9Q0IM46_9TELE</name>
<dbReference type="OrthoDB" id="10056927at2759"/>